<comment type="subcellular location">
    <subcellularLocation>
        <location evidence="17">Cell inner membrane</location>
        <topology evidence="17">Lipid-anchor</topology>
        <orientation evidence="17">Periplasmic side</orientation>
    </subcellularLocation>
</comment>
<dbReference type="GO" id="GO:0016740">
    <property type="term" value="F:transferase activity"/>
    <property type="evidence" value="ECO:0007669"/>
    <property type="project" value="UniProtKB-UniRule"/>
</dbReference>
<keyword evidence="9" id="KW-0732">Signal</keyword>
<keyword evidence="7 18" id="KW-0808">Transferase</keyword>
<comment type="caution">
    <text evidence="20">The sequence shown here is derived from an EMBL/GenBank/DDBJ whole genome shotgun (WGS) entry which is preliminary data.</text>
</comment>
<keyword evidence="14" id="KW-0449">Lipoprotein</keyword>
<protein>
    <recommendedName>
        <fullName evidence="3 18">FAD:protein FMN transferase</fullName>
        <ecNumber evidence="2 18">2.7.1.180</ecNumber>
    </recommendedName>
    <alternativeName>
        <fullName evidence="15 18">Flavin transferase</fullName>
    </alternativeName>
</protein>
<evidence type="ECO:0000256" key="11">
    <source>
        <dbReference type="ARBA" id="ARBA00022842"/>
    </source>
</evidence>
<evidence type="ECO:0000256" key="6">
    <source>
        <dbReference type="ARBA" id="ARBA00022630"/>
    </source>
</evidence>
<dbReference type="EMBL" id="JAMFTH010000001">
    <property type="protein sequence ID" value="MCP8898798.1"/>
    <property type="molecule type" value="Genomic_DNA"/>
</dbReference>
<evidence type="ECO:0000256" key="2">
    <source>
        <dbReference type="ARBA" id="ARBA00011955"/>
    </source>
</evidence>
<dbReference type="GO" id="GO:0005886">
    <property type="term" value="C:plasma membrane"/>
    <property type="evidence" value="ECO:0007669"/>
    <property type="project" value="UniProtKB-SubCell"/>
</dbReference>
<comment type="cofactor">
    <cofactor evidence="19">
        <name>Mg(2+)</name>
        <dbReference type="ChEBI" id="CHEBI:18420"/>
    </cofactor>
    <cofactor evidence="19">
        <name>Mn(2+)</name>
        <dbReference type="ChEBI" id="CHEBI:29035"/>
    </cofactor>
    <text evidence="19">Magnesium. Can also use manganese.</text>
</comment>
<proteinExistence type="inferred from homology"/>
<reference evidence="20" key="2">
    <citation type="submission" date="2023-01" db="EMBL/GenBank/DDBJ databases">
        <title>Gilvimarinus xylanilyticus HB14 isolated from Caulerpa lentillifera aquaculture base in Hainan, China.</title>
        <authorList>
            <person name="Zhang Y.-J."/>
        </authorList>
    </citation>
    <scope>NUCLEOTIDE SEQUENCE</scope>
    <source>
        <strain evidence="20">HB14</strain>
    </source>
</reference>
<dbReference type="GO" id="GO:0046872">
    <property type="term" value="F:metal ion binding"/>
    <property type="evidence" value="ECO:0007669"/>
    <property type="project" value="UniProtKB-UniRule"/>
</dbReference>
<dbReference type="Proteomes" id="UP001139319">
    <property type="component" value="Unassembled WGS sequence"/>
</dbReference>
<dbReference type="PANTHER" id="PTHR30040:SF2">
    <property type="entry name" value="FAD:PROTEIN FMN TRANSFERASE"/>
    <property type="match status" value="1"/>
</dbReference>
<dbReference type="InterPro" id="IPR024932">
    <property type="entry name" value="ApbE"/>
</dbReference>
<keyword evidence="6 18" id="KW-0285">Flavoprotein</keyword>
<dbReference type="RefSeq" id="WP_253967067.1">
    <property type="nucleotide sequence ID" value="NZ_JAMFTH010000001.1"/>
</dbReference>
<dbReference type="Pfam" id="PF02424">
    <property type="entry name" value="ApbE"/>
    <property type="match status" value="1"/>
</dbReference>
<evidence type="ECO:0000313" key="20">
    <source>
        <dbReference type="EMBL" id="MCP8898798.1"/>
    </source>
</evidence>
<evidence type="ECO:0000256" key="14">
    <source>
        <dbReference type="ARBA" id="ARBA00023288"/>
    </source>
</evidence>
<evidence type="ECO:0000256" key="7">
    <source>
        <dbReference type="ARBA" id="ARBA00022679"/>
    </source>
</evidence>
<feature type="binding site" evidence="19">
    <location>
        <position position="257"/>
    </location>
    <ligand>
        <name>Mg(2+)</name>
        <dbReference type="ChEBI" id="CHEBI:18420"/>
    </ligand>
</feature>
<evidence type="ECO:0000256" key="18">
    <source>
        <dbReference type="PIRNR" id="PIRNR006268"/>
    </source>
</evidence>
<keyword evidence="4" id="KW-1003">Cell membrane</keyword>
<evidence type="ECO:0000256" key="3">
    <source>
        <dbReference type="ARBA" id="ARBA00016337"/>
    </source>
</evidence>
<keyword evidence="8 18" id="KW-0479">Metal-binding</keyword>
<evidence type="ECO:0000256" key="15">
    <source>
        <dbReference type="ARBA" id="ARBA00031306"/>
    </source>
</evidence>
<keyword evidence="11 18" id="KW-0460">Magnesium</keyword>
<evidence type="ECO:0000256" key="9">
    <source>
        <dbReference type="ARBA" id="ARBA00022729"/>
    </source>
</evidence>
<evidence type="ECO:0000256" key="17">
    <source>
        <dbReference type="ARBA" id="ARBA00060485"/>
    </source>
</evidence>
<keyword evidence="10 18" id="KW-0274">FAD</keyword>
<accession>A0A9X2KTI2</accession>
<comment type="similarity">
    <text evidence="1 18">Belongs to the ApbE family.</text>
</comment>
<dbReference type="Gene3D" id="3.10.520.10">
    <property type="entry name" value="ApbE-like domains"/>
    <property type="match status" value="1"/>
</dbReference>
<keyword evidence="12" id="KW-0472">Membrane</keyword>
<dbReference type="InterPro" id="IPR003374">
    <property type="entry name" value="ApbE-like_sf"/>
</dbReference>
<dbReference type="AlphaFoldDB" id="A0A9X2KTI2"/>
<keyword evidence="5" id="KW-0997">Cell inner membrane</keyword>
<evidence type="ECO:0000256" key="16">
    <source>
        <dbReference type="ARBA" id="ARBA00048540"/>
    </source>
</evidence>
<evidence type="ECO:0000256" key="8">
    <source>
        <dbReference type="ARBA" id="ARBA00022723"/>
    </source>
</evidence>
<evidence type="ECO:0000256" key="12">
    <source>
        <dbReference type="ARBA" id="ARBA00023136"/>
    </source>
</evidence>
<reference evidence="20" key="1">
    <citation type="submission" date="2022-05" db="EMBL/GenBank/DDBJ databases">
        <authorList>
            <person name="Sun H.-N."/>
        </authorList>
    </citation>
    <scope>NUCLEOTIDE SEQUENCE</scope>
    <source>
        <strain evidence="20">HB14</strain>
    </source>
</reference>
<gene>
    <name evidence="20" type="ORF">M6D89_05740</name>
</gene>
<dbReference type="EC" id="2.7.1.180" evidence="2 18"/>
<keyword evidence="21" id="KW-1185">Reference proteome</keyword>
<keyword evidence="13" id="KW-0564">Palmitate</keyword>
<evidence type="ECO:0000256" key="4">
    <source>
        <dbReference type="ARBA" id="ARBA00022475"/>
    </source>
</evidence>
<name>A0A9X2KTI2_9GAMM</name>
<evidence type="ECO:0000256" key="1">
    <source>
        <dbReference type="ARBA" id="ARBA00008282"/>
    </source>
</evidence>
<evidence type="ECO:0000256" key="13">
    <source>
        <dbReference type="ARBA" id="ARBA00023139"/>
    </source>
</evidence>
<dbReference type="SUPFAM" id="SSF143631">
    <property type="entry name" value="ApbE-like"/>
    <property type="match status" value="1"/>
</dbReference>
<sequence>MGTSYHITLVADEGEHFEFDRDELQKTIDDELETINQLMSTYIDDSELMRFNDAPIDQWMELSEPLMEVLAISEDISERSSGAFDVTVGPLVNLWGFGPQMRPEEVPSDDELAQALALTGHDKLQLDVTRARRTAPIFVDLSAVAKGYGVDWLAEILQKRGFDHFMVEIGGEVRVAGVSPRGTPWRIAVEQPTSLGGSARLAVALQNKAIATSGDYRNYFEVDGVRYSHTIDSKTGRPITHNLASVTVIADTAAQADAWATALNVLGPEKALELANAEQLAVYMIVKDGDGFSDQHSVTFSQYAP</sequence>
<evidence type="ECO:0000313" key="21">
    <source>
        <dbReference type="Proteomes" id="UP001139319"/>
    </source>
</evidence>
<feature type="binding site" evidence="19">
    <location>
        <position position="143"/>
    </location>
    <ligand>
        <name>Mg(2+)</name>
        <dbReference type="ChEBI" id="CHEBI:18420"/>
    </ligand>
</feature>
<evidence type="ECO:0000256" key="10">
    <source>
        <dbReference type="ARBA" id="ARBA00022827"/>
    </source>
</evidence>
<dbReference type="FunFam" id="3.10.520.10:FF:000001">
    <property type="entry name" value="FAD:protein FMN transferase"/>
    <property type="match status" value="1"/>
</dbReference>
<organism evidence="20 21">
    <name type="scientific">Gilvimarinus xylanilyticus</name>
    <dbReference type="NCBI Taxonomy" id="2944139"/>
    <lineage>
        <taxon>Bacteria</taxon>
        <taxon>Pseudomonadati</taxon>
        <taxon>Pseudomonadota</taxon>
        <taxon>Gammaproteobacteria</taxon>
        <taxon>Cellvibrionales</taxon>
        <taxon>Cellvibrionaceae</taxon>
        <taxon>Gilvimarinus</taxon>
    </lineage>
</organism>
<comment type="catalytic activity">
    <reaction evidence="16 18">
        <text>L-threonyl-[protein] + FAD = FMN-L-threonyl-[protein] + AMP + H(+)</text>
        <dbReference type="Rhea" id="RHEA:36847"/>
        <dbReference type="Rhea" id="RHEA-COMP:11060"/>
        <dbReference type="Rhea" id="RHEA-COMP:11061"/>
        <dbReference type="ChEBI" id="CHEBI:15378"/>
        <dbReference type="ChEBI" id="CHEBI:30013"/>
        <dbReference type="ChEBI" id="CHEBI:57692"/>
        <dbReference type="ChEBI" id="CHEBI:74257"/>
        <dbReference type="ChEBI" id="CHEBI:456215"/>
        <dbReference type="EC" id="2.7.1.180"/>
    </reaction>
</comment>
<feature type="binding site" evidence="19">
    <location>
        <position position="261"/>
    </location>
    <ligand>
        <name>Mg(2+)</name>
        <dbReference type="ChEBI" id="CHEBI:18420"/>
    </ligand>
</feature>
<dbReference type="PANTHER" id="PTHR30040">
    <property type="entry name" value="THIAMINE BIOSYNTHESIS LIPOPROTEIN APBE"/>
    <property type="match status" value="1"/>
</dbReference>
<dbReference type="PIRSF" id="PIRSF006268">
    <property type="entry name" value="ApbE"/>
    <property type="match status" value="1"/>
</dbReference>
<evidence type="ECO:0000256" key="5">
    <source>
        <dbReference type="ARBA" id="ARBA00022519"/>
    </source>
</evidence>
<evidence type="ECO:0000256" key="19">
    <source>
        <dbReference type="PIRSR" id="PIRSR006268-2"/>
    </source>
</evidence>